<dbReference type="EMBL" id="BMPF01000001">
    <property type="protein sequence ID" value="GGL22886.1"/>
    <property type="molecule type" value="Genomic_DNA"/>
</dbReference>
<dbReference type="AlphaFoldDB" id="A0A830ETC5"/>
<feature type="transmembrane region" description="Helical" evidence="1">
    <location>
        <begin position="21"/>
        <end position="41"/>
    </location>
</feature>
<organism evidence="2 3">
    <name type="scientific">Halarchaeum grantii</name>
    <dbReference type="NCBI Taxonomy" id="1193105"/>
    <lineage>
        <taxon>Archaea</taxon>
        <taxon>Methanobacteriati</taxon>
        <taxon>Methanobacteriota</taxon>
        <taxon>Stenosarchaea group</taxon>
        <taxon>Halobacteria</taxon>
        <taxon>Halobacteriales</taxon>
        <taxon>Halobacteriaceae</taxon>
    </lineage>
</organism>
<dbReference type="Proteomes" id="UP000628840">
    <property type="component" value="Unassembled WGS sequence"/>
</dbReference>
<proteinExistence type="predicted"/>
<protein>
    <submittedName>
        <fullName evidence="2">Uncharacterized protein</fullName>
    </submittedName>
</protein>
<keyword evidence="1" id="KW-1133">Transmembrane helix</keyword>
<comment type="caution">
    <text evidence="2">The sequence shown here is derived from an EMBL/GenBank/DDBJ whole genome shotgun (WGS) entry which is preliminary data.</text>
</comment>
<evidence type="ECO:0000313" key="2">
    <source>
        <dbReference type="EMBL" id="GGL22886.1"/>
    </source>
</evidence>
<keyword evidence="3" id="KW-1185">Reference proteome</keyword>
<accession>A0A830ETC5</accession>
<feature type="transmembrane region" description="Helical" evidence="1">
    <location>
        <begin position="47"/>
        <end position="65"/>
    </location>
</feature>
<gene>
    <name evidence="2" type="ORF">GCM10009037_02880</name>
</gene>
<keyword evidence="1" id="KW-0472">Membrane</keyword>
<keyword evidence="1" id="KW-0812">Transmembrane</keyword>
<dbReference type="RefSeq" id="WP_188877244.1">
    <property type="nucleotide sequence ID" value="NZ_BMPF01000001.1"/>
</dbReference>
<sequence length="73" mass="7557">MSGVLRALYTAFRDAGPNDRVLDAFVLLGPLVLALLALLGRGPVTEALAAGYVLALLAYVAAIAVRTARTTSD</sequence>
<evidence type="ECO:0000313" key="3">
    <source>
        <dbReference type="Proteomes" id="UP000628840"/>
    </source>
</evidence>
<reference evidence="2 3" key="1">
    <citation type="journal article" date="2019" name="Int. J. Syst. Evol. Microbiol.">
        <title>The Global Catalogue of Microorganisms (GCM) 10K type strain sequencing project: providing services to taxonomists for standard genome sequencing and annotation.</title>
        <authorList>
            <consortium name="The Broad Institute Genomics Platform"/>
            <consortium name="The Broad Institute Genome Sequencing Center for Infectious Disease"/>
            <person name="Wu L."/>
            <person name="Ma J."/>
        </authorList>
    </citation>
    <scope>NUCLEOTIDE SEQUENCE [LARGE SCALE GENOMIC DNA]</scope>
    <source>
        <strain evidence="2 3">JCM 19585</strain>
    </source>
</reference>
<evidence type="ECO:0000256" key="1">
    <source>
        <dbReference type="SAM" id="Phobius"/>
    </source>
</evidence>
<name>A0A830ETC5_9EURY</name>